<keyword evidence="3" id="KW-1185">Reference proteome</keyword>
<dbReference type="PANTHER" id="PTHR37691:SF1">
    <property type="entry name" value="BLR3518 PROTEIN"/>
    <property type="match status" value="1"/>
</dbReference>
<proteinExistence type="predicted"/>
<dbReference type="Gene3D" id="3.40.1260.10">
    <property type="entry name" value="DsrEFH-like"/>
    <property type="match status" value="1"/>
</dbReference>
<dbReference type="RefSeq" id="WP_246158629.1">
    <property type="nucleotide sequence ID" value="NZ_BKAJ01000073.1"/>
</dbReference>
<name>A0A512NDL9_9HYPH</name>
<dbReference type="PANTHER" id="PTHR37691">
    <property type="entry name" value="BLR3518 PROTEIN"/>
    <property type="match status" value="1"/>
</dbReference>
<organism evidence="2 3">
    <name type="scientific">Reyranella soli</name>
    <dbReference type="NCBI Taxonomy" id="1230389"/>
    <lineage>
        <taxon>Bacteria</taxon>
        <taxon>Pseudomonadati</taxon>
        <taxon>Pseudomonadota</taxon>
        <taxon>Alphaproteobacteria</taxon>
        <taxon>Hyphomicrobiales</taxon>
        <taxon>Reyranellaceae</taxon>
        <taxon>Reyranella</taxon>
    </lineage>
</organism>
<evidence type="ECO:0000313" key="3">
    <source>
        <dbReference type="Proteomes" id="UP000321058"/>
    </source>
</evidence>
<feature type="signal peptide" evidence="1">
    <location>
        <begin position="1"/>
        <end position="29"/>
    </location>
</feature>
<keyword evidence="1" id="KW-0732">Signal</keyword>
<dbReference type="Proteomes" id="UP000321058">
    <property type="component" value="Unassembled WGS sequence"/>
</dbReference>
<gene>
    <name evidence="2" type="ORF">RSO01_41990</name>
</gene>
<comment type="caution">
    <text evidence="2">The sequence shown here is derived from an EMBL/GenBank/DDBJ whole genome shotgun (WGS) entry which is preliminary data.</text>
</comment>
<sequence length="167" mass="17909">MAKLMNAFVAATLCVAVASLLVSPLPALAQSKQSASLPAAPGAEKKTHRLILQVNTNEPAVMNLALNNAANAEQHYKSIGEPVQIEIVTFGPGLNMLRDDTSPVKERIKLISETSPSISFAACGNTRANMSRIEKKEIPLISQATIVSSGVVRVMELQEQGWSYVRP</sequence>
<protein>
    <submittedName>
        <fullName evidence="2">Uncharacterized protein</fullName>
    </submittedName>
</protein>
<reference evidence="2 3" key="1">
    <citation type="submission" date="2019-07" db="EMBL/GenBank/DDBJ databases">
        <title>Whole genome shotgun sequence of Reyranella soli NBRC 108950.</title>
        <authorList>
            <person name="Hosoyama A."/>
            <person name="Uohara A."/>
            <person name="Ohji S."/>
            <person name="Ichikawa N."/>
        </authorList>
    </citation>
    <scope>NUCLEOTIDE SEQUENCE [LARGE SCALE GENOMIC DNA]</scope>
    <source>
        <strain evidence="2 3">NBRC 108950</strain>
    </source>
</reference>
<dbReference type="AlphaFoldDB" id="A0A512NDL9"/>
<accession>A0A512NDL9</accession>
<dbReference type="InterPro" id="IPR027396">
    <property type="entry name" value="DsrEFH-like"/>
</dbReference>
<evidence type="ECO:0000313" key="2">
    <source>
        <dbReference type="EMBL" id="GEP57033.1"/>
    </source>
</evidence>
<dbReference type="EMBL" id="BKAJ01000073">
    <property type="protein sequence ID" value="GEP57033.1"/>
    <property type="molecule type" value="Genomic_DNA"/>
</dbReference>
<evidence type="ECO:0000256" key="1">
    <source>
        <dbReference type="SAM" id="SignalP"/>
    </source>
</evidence>
<dbReference type="SUPFAM" id="SSF75169">
    <property type="entry name" value="DsrEFH-like"/>
    <property type="match status" value="1"/>
</dbReference>
<feature type="chain" id="PRO_5021951830" evidence="1">
    <location>
        <begin position="30"/>
        <end position="167"/>
    </location>
</feature>